<dbReference type="EMBL" id="BMMH01000023">
    <property type="protein sequence ID" value="GGL39272.1"/>
    <property type="molecule type" value="Genomic_DNA"/>
</dbReference>
<dbReference type="AlphaFoldDB" id="A0A917RW08"/>
<reference evidence="1" key="1">
    <citation type="journal article" date="2014" name="Int. J. Syst. Evol. Microbiol.">
        <title>Complete genome sequence of Corynebacterium casei LMG S-19264T (=DSM 44701T), isolated from a smear-ripened cheese.</title>
        <authorList>
            <consortium name="US DOE Joint Genome Institute (JGI-PGF)"/>
            <person name="Walter F."/>
            <person name="Albersmeier A."/>
            <person name="Kalinowski J."/>
            <person name="Ruckert C."/>
        </authorList>
    </citation>
    <scope>NUCLEOTIDE SEQUENCE</scope>
    <source>
        <strain evidence="1">CGMCC 4.3508</strain>
    </source>
</reference>
<name>A0A917RW08_9NOCA</name>
<dbReference type="RefSeq" id="WP_063000434.1">
    <property type="nucleotide sequence ID" value="NZ_BMMH01000023.1"/>
</dbReference>
<keyword evidence="2" id="KW-1185">Reference proteome</keyword>
<dbReference type="Proteomes" id="UP000638263">
    <property type="component" value="Unassembled WGS sequence"/>
</dbReference>
<evidence type="ECO:0000313" key="1">
    <source>
        <dbReference type="EMBL" id="GGL39272.1"/>
    </source>
</evidence>
<dbReference type="InterPro" id="IPR007995">
    <property type="entry name" value="DUF742"/>
</dbReference>
<dbReference type="PANTHER" id="PTHR36221">
    <property type="entry name" value="DUF742 DOMAIN-CONTAINING PROTEIN"/>
    <property type="match status" value="1"/>
</dbReference>
<reference evidence="1" key="2">
    <citation type="submission" date="2020-09" db="EMBL/GenBank/DDBJ databases">
        <authorList>
            <person name="Sun Q."/>
            <person name="Zhou Y."/>
        </authorList>
    </citation>
    <scope>NUCLEOTIDE SEQUENCE</scope>
    <source>
        <strain evidence="1">CGMCC 4.3508</strain>
    </source>
</reference>
<organism evidence="1 2">
    <name type="scientific">Nocardia jinanensis</name>
    <dbReference type="NCBI Taxonomy" id="382504"/>
    <lineage>
        <taxon>Bacteria</taxon>
        <taxon>Bacillati</taxon>
        <taxon>Actinomycetota</taxon>
        <taxon>Actinomycetes</taxon>
        <taxon>Mycobacteriales</taxon>
        <taxon>Nocardiaceae</taxon>
        <taxon>Nocardia</taxon>
    </lineage>
</organism>
<accession>A0A917RW08</accession>
<evidence type="ECO:0000313" key="2">
    <source>
        <dbReference type="Proteomes" id="UP000638263"/>
    </source>
</evidence>
<dbReference type="Pfam" id="PF05331">
    <property type="entry name" value="DUF742"/>
    <property type="match status" value="1"/>
</dbReference>
<comment type="caution">
    <text evidence="1">The sequence shown here is derived from an EMBL/GenBank/DDBJ whole genome shotgun (WGS) entry which is preliminary data.</text>
</comment>
<dbReference type="PANTHER" id="PTHR36221:SF1">
    <property type="entry name" value="DUF742 DOMAIN-CONTAINING PROTEIN"/>
    <property type="match status" value="1"/>
</dbReference>
<protein>
    <recommendedName>
        <fullName evidence="3">DUF742 domain-containing protein</fullName>
    </recommendedName>
</protein>
<gene>
    <name evidence="1" type="ORF">GCM10011588_62490</name>
</gene>
<evidence type="ECO:0008006" key="3">
    <source>
        <dbReference type="Google" id="ProtNLM"/>
    </source>
</evidence>
<sequence>MSYHDNEPPWGYEDDPGPLVRPFAVTRGRVGKDLHKLDILTLVVAVRTDADMATLDREYSEIMRLCRSRPISLVELAAHLKLLIAAVKVLVSDLIESGHVIFRSPPPPVSGPDPMLLQAVLDGIRKL</sequence>
<proteinExistence type="predicted"/>